<name>A0A7J6FF43_CANSA</name>
<protein>
    <recommendedName>
        <fullName evidence="6">Proteinase inhibitor</fullName>
    </recommendedName>
</protein>
<evidence type="ECO:0000313" key="5">
    <source>
        <dbReference type="Proteomes" id="UP000525078"/>
    </source>
</evidence>
<sequence length="69" mass="7604">MSCDEGKTSWPELVGVRGEVAKETIERENSTVNAIVVLEDFIGDHQFRCDRVRVVVDDNGIVTSTPQVG</sequence>
<dbReference type="Pfam" id="PF00280">
    <property type="entry name" value="potato_inhibit"/>
    <property type="match status" value="1"/>
</dbReference>
<evidence type="ECO:0000256" key="1">
    <source>
        <dbReference type="ARBA" id="ARBA00008210"/>
    </source>
</evidence>
<dbReference type="PRINTS" id="PR00292">
    <property type="entry name" value="POTATOINHBTR"/>
</dbReference>
<dbReference type="GO" id="GO:0004867">
    <property type="term" value="F:serine-type endopeptidase inhibitor activity"/>
    <property type="evidence" value="ECO:0007669"/>
    <property type="project" value="UniProtKB-KW"/>
</dbReference>
<dbReference type="PANTHER" id="PTHR33091:SF73">
    <property type="entry name" value="INHIBITOR OF TRYPSIN AND HAGEMAN FACTOR-LIKE"/>
    <property type="match status" value="1"/>
</dbReference>
<comment type="caution">
    <text evidence="4">The sequence shown here is derived from an EMBL/GenBank/DDBJ whole genome shotgun (WGS) entry which is preliminary data.</text>
</comment>
<dbReference type="Gene3D" id="3.30.10.10">
    <property type="entry name" value="Trypsin Inhibitor V, subunit A"/>
    <property type="match status" value="1"/>
</dbReference>
<evidence type="ECO:0008006" key="6">
    <source>
        <dbReference type="Google" id="ProtNLM"/>
    </source>
</evidence>
<dbReference type="PROSITE" id="PS00285">
    <property type="entry name" value="POTATO_INHIBITOR"/>
    <property type="match status" value="1"/>
</dbReference>
<keyword evidence="2" id="KW-0646">Protease inhibitor</keyword>
<keyword evidence="3" id="KW-0722">Serine protease inhibitor</keyword>
<evidence type="ECO:0000256" key="2">
    <source>
        <dbReference type="ARBA" id="ARBA00022690"/>
    </source>
</evidence>
<dbReference type="Proteomes" id="UP000525078">
    <property type="component" value="Unassembled WGS sequence"/>
</dbReference>
<dbReference type="EMBL" id="JAATIP010000134">
    <property type="protein sequence ID" value="KAF4368509.1"/>
    <property type="molecule type" value="Genomic_DNA"/>
</dbReference>
<comment type="similarity">
    <text evidence="1">Belongs to the protease inhibitor I13 (potato type I serine protease inhibitor) family.</text>
</comment>
<proteinExistence type="inferred from homology"/>
<accession>A0A7J6FF43</accession>
<dbReference type="InterPro" id="IPR036354">
    <property type="entry name" value="Prot_inh_pot1_sf"/>
</dbReference>
<gene>
    <name evidence="4" type="ORF">F8388_018633</name>
</gene>
<dbReference type="PANTHER" id="PTHR33091">
    <property type="entry name" value="PROTEIN, PUTATIVE, EXPRESSED-RELATED"/>
    <property type="match status" value="1"/>
</dbReference>
<organism evidence="4 5">
    <name type="scientific">Cannabis sativa</name>
    <name type="common">Hemp</name>
    <name type="synonym">Marijuana</name>
    <dbReference type="NCBI Taxonomy" id="3483"/>
    <lineage>
        <taxon>Eukaryota</taxon>
        <taxon>Viridiplantae</taxon>
        <taxon>Streptophyta</taxon>
        <taxon>Embryophyta</taxon>
        <taxon>Tracheophyta</taxon>
        <taxon>Spermatophyta</taxon>
        <taxon>Magnoliopsida</taxon>
        <taxon>eudicotyledons</taxon>
        <taxon>Gunneridae</taxon>
        <taxon>Pentapetalae</taxon>
        <taxon>rosids</taxon>
        <taxon>fabids</taxon>
        <taxon>Rosales</taxon>
        <taxon>Cannabaceae</taxon>
        <taxon>Cannabis</taxon>
    </lineage>
</organism>
<dbReference type="GO" id="GO:0009611">
    <property type="term" value="P:response to wounding"/>
    <property type="evidence" value="ECO:0007669"/>
    <property type="project" value="InterPro"/>
</dbReference>
<dbReference type="AlphaFoldDB" id="A0A7J6FF43"/>
<reference evidence="4 5" key="1">
    <citation type="journal article" date="2020" name="bioRxiv">
        <title>Sequence and annotation of 42 cannabis genomes reveals extensive copy number variation in cannabinoid synthesis and pathogen resistance genes.</title>
        <authorList>
            <person name="Mckernan K.J."/>
            <person name="Helbert Y."/>
            <person name="Kane L.T."/>
            <person name="Ebling H."/>
            <person name="Zhang L."/>
            <person name="Liu B."/>
            <person name="Eaton Z."/>
            <person name="Mclaughlin S."/>
            <person name="Kingan S."/>
            <person name="Baybayan P."/>
            <person name="Concepcion G."/>
            <person name="Jordan M."/>
            <person name="Riva A."/>
            <person name="Barbazuk W."/>
            <person name="Harkins T."/>
        </authorList>
    </citation>
    <scope>NUCLEOTIDE SEQUENCE [LARGE SCALE GENOMIC DNA]</scope>
    <source>
        <strain evidence="5">cv. Jamaican Lion 4</strain>
        <tissue evidence="4">Leaf</tissue>
    </source>
</reference>
<evidence type="ECO:0000256" key="3">
    <source>
        <dbReference type="ARBA" id="ARBA00022900"/>
    </source>
</evidence>
<evidence type="ECO:0000313" key="4">
    <source>
        <dbReference type="EMBL" id="KAF4368509.1"/>
    </source>
</evidence>
<dbReference type="InterPro" id="IPR000864">
    <property type="entry name" value="Prot_inh_pot1"/>
</dbReference>
<dbReference type="SUPFAM" id="SSF54654">
    <property type="entry name" value="CI-2 family of serine protease inhibitors"/>
    <property type="match status" value="1"/>
</dbReference>